<evidence type="ECO:0000313" key="2">
    <source>
        <dbReference type="EMBL" id="RIB10194.1"/>
    </source>
</evidence>
<comment type="caution">
    <text evidence="2">The sequence shown here is derived from an EMBL/GenBank/DDBJ whole genome shotgun (WGS) entry which is preliminary data.</text>
</comment>
<evidence type="ECO:0000313" key="3">
    <source>
        <dbReference type="Proteomes" id="UP000266673"/>
    </source>
</evidence>
<proteinExistence type="predicted"/>
<dbReference type="EMBL" id="QKWP01001280">
    <property type="protein sequence ID" value="RIB10194.1"/>
    <property type="molecule type" value="Genomic_DNA"/>
</dbReference>
<dbReference type="OrthoDB" id="2393288at2759"/>
<feature type="compositionally biased region" description="Polar residues" evidence="1">
    <location>
        <begin position="179"/>
        <end position="190"/>
    </location>
</feature>
<dbReference type="AlphaFoldDB" id="A0A397UJ85"/>
<dbReference type="Proteomes" id="UP000266673">
    <property type="component" value="Unassembled WGS sequence"/>
</dbReference>
<sequence>MAEKNFVAPKACLHDAYVSSKPIKEWHNIDSYVSKLLEDNPKGPEKQYWLKTQKKSSSINITMRRLKLTALKLKKTIQHQRTAVSAITLVTKEIDELSSRKCQRGEEPQTPENIVVILYYVYSATKMSSLPLMYQFYQEGEPSNGRLLRETKKICYVESSSSDLEDVEESKKPIKNKNVRSQQYVRNNFISHERTPPPTVPSATNT</sequence>
<keyword evidence="3" id="KW-1185">Reference proteome</keyword>
<gene>
    <name evidence="2" type="ORF">C2G38_2206777</name>
</gene>
<feature type="region of interest" description="Disordered" evidence="1">
    <location>
        <begin position="166"/>
        <end position="206"/>
    </location>
</feature>
<reference evidence="2 3" key="1">
    <citation type="submission" date="2018-06" db="EMBL/GenBank/DDBJ databases">
        <title>Comparative genomics reveals the genomic features of Rhizophagus irregularis, R. cerebriforme, R. diaphanum and Gigaspora rosea, and their symbiotic lifestyle signature.</title>
        <authorList>
            <person name="Morin E."/>
            <person name="San Clemente H."/>
            <person name="Chen E.C.H."/>
            <person name="De La Providencia I."/>
            <person name="Hainaut M."/>
            <person name="Kuo A."/>
            <person name="Kohler A."/>
            <person name="Murat C."/>
            <person name="Tang N."/>
            <person name="Roy S."/>
            <person name="Loubradou J."/>
            <person name="Henrissat B."/>
            <person name="Grigoriev I.V."/>
            <person name="Corradi N."/>
            <person name="Roux C."/>
            <person name="Martin F.M."/>
        </authorList>
    </citation>
    <scope>NUCLEOTIDE SEQUENCE [LARGE SCALE GENOMIC DNA]</scope>
    <source>
        <strain evidence="2 3">DAOM 194757</strain>
    </source>
</reference>
<evidence type="ECO:0000256" key="1">
    <source>
        <dbReference type="SAM" id="MobiDB-lite"/>
    </source>
</evidence>
<name>A0A397UJ85_9GLOM</name>
<accession>A0A397UJ85</accession>
<protein>
    <submittedName>
        <fullName evidence="2">Uncharacterized protein</fullName>
    </submittedName>
</protein>
<organism evidence="2 3">
    <name type="scientific">Gigaspora rosea</name>
    <dbReference type="NCBI Taxonomy" id="44941"/>
    <lineage>
        <taxon>Eukaryota</taxon>
        <taxon>Fungi</taxon>
        <taxon>Fungi incertae sedis</taxon>
        <taxon>Mucoromycota</taxon>
        <taxon>Glomeromycotina</taxon>
        <taxon>Glomeromycetes</taxon>
        <taxon>Diversisporales</taxon>
        <taxon>Gigasporaceae</taxon>
        <taxon>Gigaspora</taxon>
    </lineage>
</organism>